<dbReference type="EMBL" id="JBBPBN010000017">
    <property type="protein sequence ID" value="KAK9019595.1"/>
    <property type="molecule type" value="Genomic_DNA"/>
</dbReference>
<evidence type="ECO:0000313" key="2">
    <source>
        <dbReference type="EMBL" id="KAK9019595.1"/>
    </source>
</evidence>
<proteinExistence type="predicted"/>
<organism evidence="2 3">
    <name type="scientific">Hibiscus sabdariffa</name>
    <name type="common">roselle</name>
    <dbReference type="NCBI Taxonomy" id="183260"/>
    <lineage>
        <taxon>Eukaryota</taxon>
        <taxon>Viridiplantae</taxon>
        <taxon>Streptophyta</taxon>
        <taxon>Embryophyta</taxon>
        <taxon>Tracheophyta</taxon>
        <taxon>Spermatophyta</taxon>
        <taxon>Magnoliopsida</taxon>
        <taxon>eudicotyledons</taxon>
        <taxon>Gunneridae</taxon>
        <taxon>Pentapetalae</taxon>
        <taxon>rosids</taxon>
        <taxon>malvids</taxon>
        <taxon>Malvales</taxon>
        <taxon>Malvaceae</taxon>
        <taxon>Malvoideae</taxon>
        <taxon>Hibiscus</taxon>
    </lineage>
</organism>
<feature type="region of interest" description="Disordered" evidence="1">
    <location>
        <begin position="1"/>
        <end position="21"/>
    </location>
</feature>
<evidence type="ECO:0000256" key="1">
    <source>
        <dbReference type="SAM" id="MobiDB-lite"/>
    </source>
</evidence>
<dbReference type="Proteomes" id="UP001396334">
    <property type="component" value="Unassembled WGS sequence"/>
</dbReference>
<keyword evidence="3" id="KW-1185">Reference proteome</keyword>
<name>A0ABR2S3E9_9ROSI</name>
<protein>
    <recommendedName>
        <fullName evidence="4">50S ribosomal protein L22, chloroplastic</fullName>
    </recommendedName>
</protein>
<accession>A0ABR2S3E9</accession>
<reference evidence="2 3" key="1">
    <citation type="journal article" date="2024" name="G3 (Bethesda)">
        <title>Genome assembly of Hibiscus sabdariffa L. provides insights into metabolisms of medicinal natural products.</title>
        <authorList>
            <person name="Kim T."/>
        </authorList>
    </citation>
    <scope>NUCLEOTIDE SEQUENCE [LARGE SCALE GENOMIC DNA]</scope>
    <source>
        <strain evidence="2">TK-2024</strain>
        <tissue evidence="2">Old leaves</tissue>
    </source>
</reference>
<gene>
    <name evidence="2" type="ORF">V6N11_054111</name>
</gene>
<evidence type="ECO:0000313" key="3">
    <source>
        <dbReference type="Proteomes" id="UP001396334"/>
    </source>
</evidence>
<sequence length="81" mass="9271">MNKFSLQVESNKKNKNRGNESSLFELIDYSPTESDIARKQILTKSARKALALGKRLGVEIIRNKEVVEELMNLELQHIDKA</sequence>
<comment type="caution">
    <text evidence="2">The sequence shown here is derived from an EMBL/GenBank/DDBJ whole genome shotgun (WGS) entry which is preliminary data.</text>
</comment>
<evidence type="ECO:0008006" key="4">
    <source>
        <dbReference type="Google" id="ProtNLM"/>
    </source>
</evidence>